<organism evidence="2 3">
    <name type="scientific">Lachnellula subtilissima</name>
    <dbReference type="NCBI Taxonomy" id="602034"/>
    <lineage>
        <taxon>Eukaryota</taxon>
        <taxon>Fungi</taxon>
        <taxon>Dikarya</taxon>
        <taxon>Ascomycota</taxon>
        <taxon>Pezizomycotina</taxon>
        <taxon>Leotiomycetes</taxon>
        <taxon>Helotiales</taxon>
        <taxon>Lachnaceae</taxon>
        <taxon>Lachnellula</taxon>
    </lineage>
</organism>
<reference evidence="2 3" key="1">
    <citation type="submission" date="2018-05" db="EMBL/GenBank/DDBJ databases">
        <title>Genome sequencing and assembly of the regulated plant pathogen Lachnellula willkommii and related sister species for the development of diagnostic species identification markers.</title>
        <authorList>
            <person name="Giroux E."/>
            <person name="Bilodeau G."/>
        </authorList>
    </citation>
    <scope>NUCLEOTIDE SEQUENCE [LARGE SCALE GENOMIC DNA]</scope>
    <source>
        <strain evidence="2 3">CBS 197.66</strain>
    </source>
</reference>
<dbReference type="Proteomes" id="UP000462212">
    <property type="component" value="Unassembled WGS sequence"/>
</dbReference>
<comment type="caution">
    <text evidence="2">The sequence shown here is derived from an EMBL/GenBank/DDBJ whole genome shotgun (WGS) entry which is preliminary data.</text>
</comment>
<evidence type="ECO:0000256" key="1">
    <source>
        <dbReference type="SAM" id="MobiDB-lite"/>
    </source>
</evidence>
<dbReference type="AlphaFoldDB" id="A0A8H8RH27"/>
<dbReference type="Pfam" id="PF11927">
    <property type="entry name" value="HODM_asu-like"/>
    <property type="match status" value="1"/>
</dbReference>
<dbReference type="InterPro" id="IPR021848">
    <property type="entry name" value="HODM_asu-like"/>
</dbReference>
<name>A0A8H8RH27_9HELO</name>
<evidence type="ECO:0000313" key="2">
    <source>
        <dbReference type="EMBL" id="TVY34694.1"/>
    </source>
</evidence>
<dbReference type="OrthoDB" id="5043642at2759"/>
<sequence length="125" mass="14200">MSPAGGVHSGEDRIGWPVHRPIPMRDTQLRKAMPKYAATKRTPCSERNNFFMQTDKTIFQQEPLAGLIPSPPQIENIHIRQERQILPRLLPSEAIILMVPTYLTPMIALQEEKESVFALREAVNA</sequence>
<proteinExistence type="predicted"/>
<feature type="region of interest" description="Disordered" evidence="1">
    <location>
        <begin position="1"/>
        <end position="20"/>
    </location>
</feature>
<accession>A0A8H8RH27</accession>
<dbReference type="EMBL" id="QGMJ01000610">
    <property type="protein sequence ID" value="TVY34694.1"/>
    <property type="molecule type" value="Genomic_DNA"/>
</dbReference>
<gene>
    <name evidence="2" type="ORF">LSUB1_G005520</name>
</gene>
<keyword evidence="3" id="KW-1185">Reference proteome</keyword>
<protein>
    <submittedName>
        <fullName evidence="2">Uncharacterized protein</fullName>
    </submittedName>
</protein>
<evidence type="ECO:0000313" key="3">
    <source>
        <dbReference type="Proteomes" id="UP000462212"/>
    </source>
</evidence>